<organism evidence="12">
    <name type="scientific">hydrothermal vent metagenome</name>
    <dbReference type="NCBI Taxonomy" id="652676"/>
    <lineage>
        <taxon>unclassified sequences</taxon>
        <taxon>metagenomes</taxon>
        <taxon>ecological metagenomes</taxon>
    </lineage>
</organism>
<dbReference type="GO" id="GO:0004820">
    <property type="term" value="F:glycine-tRNA ligase activity"/>
    <property type="evidence" value="ECO:0007669"/>
    <property type="project" value="UniProtKB-EC"/>
</dbReference>
<comment type="catalytic activity">
    <reaction evidence="10">
        <text>tRNA(Gly) + glycine + ATP = glycyl-tRNA(Gly) + AMP + diphosphate</text>
        <dbReference type="Rhea" id="RHEA:16013"/>
        <dbReference type="Rhea" id="RHEA-COMP:9664"/>
        <dbReference type="Rhea" id="RHEA-COMP:9683"/>
        <dbReference type="ChEBI" id="CHEBI:30616"/>
        <dbReference type="ChEBI" id="CHEBI:33019"/>
        <dbReference type="ChEBI" id="CHEBI:57305"/>
        <dbReference type="ChEBI" id="CHEBI:78442"/>
        <dbReference type="ChEBI" id="CHEBI:78522"/>
        <dbReference type="ChEBI" id="CHEBI:456215"/>
        <dbReference type="EC" id="6.1.1.14"/>
    </reaction>
</comment>
<dbReference type="PRINTS" id="PR01045">
    <property type="entry name" value="TRNASYNTHGB"/>
</dbReference>
<evidence type="ECO:0000256" key="5">
    <source>
        <dbReference type="ARBA" id="ARBA00022598"/>
    </source>
</evidence>
<dbReference type="InterPro" id="IPR006194">
    <property type="entry name" value="Gly-tRNA-synth_heterodimer"/>
</dbReference>
<evidence type="ECO:0000256" key="8">
    <source>
        <dbReference type="ARBA" id="ARBA00022917"/>
    </source>
</evidence>
<dbReference type="InterPro" id="IPR015944">
    <property type="entry name" value="Gly-tRNA-synth_bsu"/>
</dbReference>
<dbReference type="EMBL" id="UOFS01000050">
    <property type="protein sequence ID" value="VAX01854.1"/>
    <property type="molecule type" value="Genomic_DNA"/>
</dbReference>
<evidence type="ECO:0000256" key="10">
    <source>
        <dbReference type="ARBA" id="ARBA00047937"/>
    </source>
</evidence>
<keyword evidence="6" id="KW-0547">Nucleotide-binding</keyword>
<keyword evidence="5 12" id="KW-0436">Ligase</keyword>
<comment type="subcellular location">
    <subcellularLocation>
        <location evidence="1">Cytoplasm</location>
    </subcellularLocation>
</comment>
<keyword evidence="8" id="KW-0648">Protein biosynthesis</keyword>
<dbReference type="Pfam" id="PF05746">
    <property type="entry name" value="DALR_1"/>
    <property type="match status" value="1"/>
</dbReference>
<evidence type="ECO:0000256" key="1">
    <source>
        <dbReference type="ARBA" id="ARBA00004496"/>
    </source>
</evidence>
<dbReference type="GO" id="GO:0005524">
    <property type="term" value="F:ATP binding"/>
    <property type="evidence" value="ECO:0007669"/>
    <property type="project" value="UniProtKB-KW"/>
</dbReference>
<accession>A0A3B1APR6</accession>
<feature type="domain" description="DALR anticodon binding" evidence="11">
    <location>
        <begin position="587"/>
        <end position="687"/>
    </location>
</feature>
<gene>
    <name evidence="12" type="ORF">MNBD_GAMMA22-175</name>
</gene>
<dbReference type="PROSITE" id="PS50861">
    <property type="entry name" value="AA_TRNA_LIGASE_II_GLYAB"/>
    <property type="match status" value="1"/>
</dbReference>
<keyword evidence="9 12" id="KW-0030">Aminoacyl-tRNA synthetase</keyword>
<evidence type="ECO:0000256" key="9">
    <source>
        <dbReference type="ARBA" id="ARBA00023146"/>
    </source>
</evidence>
<keyword evidence="7" id="KW-0067">ATP-binding</keyword>
<comment type="similarity">
    <text evidence="2">Belongs to the class-II aminoacyl-tRNA synthetase family.</text>
</comment>
<dbReference type="GO" id="GO:0006426">
    <property type="term" value="P:glycyl-tRNA aminoacylation"/>
    <property type="evidence" value="ECO:0007669"/>
    <property type="project" value="InterPro"/>
</dbReference>
<reference evidence="12" key="1">
    <citation type="submission" date="2018-06" db="EMBL/GenBank/DDBJ databases">
        <authorList>
            <person name="Zhirakovskaya E."/>
        </authorList>
    </citation>
    <scope>NUCLEOTIDE SEQUENCE</scope>
</reference>
<dbReference type="PANTHER" id="PTHR30075:SF2">
    <property type="entry name" value="GLYCINE--TRNA LIGASE, CHLOROPLASTIC_MITOCHONDRIAL 2"/>
    <property type="match status" value="1"/>
</dbReference>
<dbReference type="SUPFAM" id="SSF109604">
    <property type="entry name" value="HD-domain/PDEase-like"/>
    <property type="match status" value="1"/>
</dbReference>
<dbReference type="NCBIfam" id="TIGR00211">
    <property type="entry name" value="glyS"/>
    <property type="match status" value="1"/>
</dbReference>
<keyword evidence="4" id="KW-0963">Cytoplasm</keyword>
<evidence type="ECO:0000256" key="3">
    <source>
        <dbReference type="ARBA" id="ARBA00012829"/>
    </source>
</evidence>
<evidence type="ECO:0000259" key="11">
    <source>
        <dbReference type="Pfam" id="PF05746"/>
    </source>
</evidence>
<dbReference type="AlphaFoldDB" id="A0A3B1APR6"/>
<sequence length="697" mass="78248">MAKQRNLLIEIGTEELPPKALSALSTAFTDGIITGLKNANLEFGAVKSFATPRRLAILVYELDEVQPDQKIERKGPAVTAAFDEEGVPTKAATGFAKSVGLSVDELETQDTKKGTWLVARTTTKGQQTTNLISDILQQSLDKLPTPKRMRWGSGDAQFVRPVHRIIILFGKEVVETEIFGIKSGKQTFGHRFHAPKNLNISKPDDYENILLKKGRVIASFEERKQQIQNQLSDIVKQHSITAVVDDNLLDEVTSMVEWPVAVMGEFEQKFLDIPSEALISTMKSNQKYFHTVDENNQLTQYFITIANIASKDTKKVQQGNERVIRPRLADANFFWKLDQKTTLSSNLEKLKTVVFQKQLGSIYDKVQRVTQLAGCISEQLSAAKIDNNKADVETAASLCKCDLMTEMVMEFTDLQGVMGRYYAKLENHNDDICTALDEYYKPRFAGDELPQSITAQILAVADKIDTLVGVFAIGQKPTGDKDPFALRRATIGSLRILIECDLPLDVNEILLASAKTFAADLKAENNVTELHQFMIDRLRTYYSDLNIDFSVFDSVVSQYYQNPSDIHARIKAVDYFKQRPEASSLSAANKRISNILKKVDGQLPVDIDPKKFTNEAENTLFSHLEIVQKDIQPLMEKLDYTAILQELSVLKEPVDGFFDNVMVLDDDLDVRNNRLAILNLIHKLFLNVADISKLQAS</sequence>
<dbReference type="GO" id="GO:0004814">
    <property type="term" value="F:arginine-tRNA ligase activity"/>
    <property type="evidence" value="ECO:0007669"/>
    <property type="project" value="InterPro"/>
</dbReference>
<evidence type="ECO:0000256" key="6">
    <source>
        <dbReference type="ARBA" id="ARBA00022741"/>
    </source>
</evidence>
<protein>
    <recommendedName>
        <fullName evidence="3">glycine--tRNA ligase</fullName>
        <ecNumber evidence="3">6.1.1.14</ecNumber>
    </recommendedName>
</protein>
<dbReference type="Pfam" id="PF02092">
    <property type="entry name" value="tRNA_synt_2f"/>
    <property type="match status" value="1"/>
</dbReference>
<dbReference type="InterPro" id="IPR008909">
    <property type="entry name" value="DALR_anticod-bd"/>
</dbReference>
<proteinExistence type="inferred from homology"/>
<dbReference type="HAMAP" id="MF_00255">
    <property type="entry name" value="Gly_tRNA_synth_beta"/>
    <property type="match status" value="1"/>
</dbReference>
<evidence type="ECO:0000256" key="4">
    <source>
        <dbReference type="ARBA" id="ARBA00022490"/>
    </source>
</evidence>
<evidence type="ECO:0000256" key="7">
    <source>
        <dbReference type="ARBA" id="ARBA00022840"/>
    </source>
</evidence>
<dbReference type="GO" id="GO:0006420">
    <property type="term" value="P:arginyl-tRNA aminoacylation"/>
    <property type="evidence" value="ECO:0007669"/>
    <property type="project" value="InterPro"/>
</dbReference>
<evidence type="ECO:0000256" key="2">
    <source>
        <dbReference type="ARBA" id="ARBA00008226"/>
    </source>
</evidence>
<dbReference type="GO" id="GO:0005829">
    <property type="term" value="C:cytosol"/>
    <property type="evidence" value="ECO:0007669"/>
    <property type="project" value="TreeGrafter"/>
</dbReference>
<evidence type="ECO:0000313" key="12">
    <source>
        <dbReference type="EMBL" id="VAX01854.1"/>
    </source>
</evidence>
<dbReference type="PANTHER" id="PTHR30075">
    <property type="entry name" value="GLYCYL-TRNA SYNTHETASE"/>
    <property type="match status" value="1"/>
</dbReference>
<name>A0A3B1APR6_9ZZZZ</name>
<dbReference type="EC" id="6.1.1.14" evidence="3"/>